<reference evidence="1 2" key="1">
    <citation type="submission" date="2018-03" db="EMBL/GenBank/DDBJ databases">
        <authorList>
            <person name="Guldener U."/>
        </authorList>
    </citation>
    <scope>NUCLEOTIDE SEQUENCE [LARGE SCALE GENOMIC DNA]</scope>
    <source>
        <strain evidence="1 2">DAOM196992</strain>
    </source>
</reference>
<gene>
    <name evidence="1" type="ORF">PSFLO_01263</name>
</gene>
<keyword evidence="2" id="KW-1185">Reference proteome</keyword>
<proteinExistence type="predicted"/>
<dbReference type="Proteomes" id="UP000323386">
    <property type="component" value="Unassembled WGS sequence"/>
</dbReference>
<organism evidence="1 2">
    <name type="scientific">Pseudozyma flocculosa</name>
    <dbReference type="NCBI Taxonomy" id="84751"/>
    <lineage>
        <taxon>Eukaryota</taxon>
        <taxon>Fungi</taxon>
        <taxon>Dikarya</taxon>
        <taxon>Basidiomycota</taxon>
        <taxon>Ustilaginomycotina</taxon>
        <taxon>Ustilaginomycetes</taxon>
        <taxon>Ustilaginales</taxon>
        <taxon>Ustilaginaceae</taxon>
        <taxon>Pseudozyma</taxon>
    </lineage>
</organism>
<evidence type="ECO:0000313" key="2">
    <source>
        <dbReference type="Proteomes" id="UP000323386"/>
    </source>
</evidence>
<name>A0A5C3EUS6_9BASI</name>
<accession>A0A5C3EUS6</accession>
<dbReference type="EMBL" id="OOIP01000003">
    <property type="protein sequence ID" value="SPO35792.1"/>
    <property type="molecule type" value="Genomic_DNA"/>
</dbReference>
<sequence>MEAIKEGVSTYTTKSHASQNAQIDMGIKLRRFGSDIVPWLVEKGDMTGQPSPPAPHVLDYNNVLALVERLTLYLSYKVAMTQARSSTGSVVKSMLCSWRRNVLNALIYYIMTKETLETVTATMHRVLAHSAKGDNSVNVQLYRHTAYLARHYNLADKAKEEGASHARSGAGSMVKSSCAARSRMCWMP</sequence>
<evidence type="ECO:0000313" key="1">
    <source>
        <dbReference type="EMBL" id="SPO35792.1"/>
    </source>
</evidence>
<dbReference type="AlphaFoldDB" id="A0A5C3EUS6"/>
<protein>
    <submittedName>
        <fullName evidence="1">Uncharacterized protein</fullName>
    </submittedName>
</protein>